<evidence type="ECO:0000313" key="9">
    <source>
        <dbReference type="Proteomes" id="UP000218543"/>
    </source>
</evidence>
<accession>A0A2A2BRE7</accession>
<feature type="domain" description="VENN motif-containing" evidence="5">
    <location>
        <begin position="7"/>
        <end position="42"/>
    </location>
</feature>
<evidence type="ECO:0000256" key="3">
    <source>
        <dbReference type="ARBA" id="ARBA00022913"/>
    </source>
</evidence>
<evidence type="ECO:0000259" key="5">
    <source>
        <dbReference type="Pfam" id="PF04829"/>
    </source>
</evidence>
<sequence>MHGGHTDNLSEQVCQQIGMLVTIASGIAGGLAGNSTASAGTGPWQVRTRLRITTSAMTRRMLLTEK</sequence>
<dbReference type="InterPro" id="IPR006914">
    <property type="entry name" value="VENN_dom"/>
</dbReference>
<dbReference type="Proteomes" id="UP000218543">
    <property type="component" value="Unassembled WGS sequence"/>
</dbReference>
<evidence type="ECO:0000256" key="2">
    <source>
        <dbReference type="ARBA" id="ARBA00022656"/>
    </source>
</evidence>
<dbReference type="Pfam" id="PF04829">
    <property type="entry name" value="PT-VENN"/>
    <property type="match status" value="1"/>
</dbReference>
<dbReference type="GO" id="GO:0090729">
    <property type="term" value="F:toxin activity"/>
    <property type="evidence" value="ECO:0007669"/>
    <property type="project" value="UniProtKB-KW"/>
</dbReference>
<dbReference type="Proteomes" id="UP000531916">
    <property type="component" value="Unassembled WGS sequence"/>
</dbReference>
<name>A0A2A2BRE7_ECOLX</name>
<reference evidence="8 9" key="1">
    <citation type="submission" date="2016-12" db="EMBL/GenBank/DDBJ databases">
        <title>Real-Time Genomic Investigation Underlying the Public Health Response to a Shiga Toxin-Producing Escherichia Coli O26:H11 Outbreak in a Nursery.</title>
        <authorList>
            <person name="Ferdous M."/>
            <person name="Moran-Gilad J."/>
            <person name="Rossen J.W."/>
            <person name="Gdalevich M."/>
        </authorList>
    </citation>
    <scope>NUCLEOTIDE SEQUENCE [LARGE SCALE GENOMIC DNA]</scope>
    <source>
        <strain evidence="8 9">STEC 514-2</strain>
    </source>
</reference>
<keyword evidence="4" id="KW-0843">Virulence</keyword>
<dbReference type="Proteomes" id="UP000540485">
    <property type="component" value="Unassembled WGS sequence"/>
</dbReference>
<evidence type="ECO:0000313" key="8">
    <source>
        <dbReference type="EMBL" id="PAU10737.1"/>
    </source>
</evidence>
<dbReference type="EMBL" id="MRVZ01000176">
    <property type="protein sequence ID" value="PAU10737.1"/>
    <property type="molecule type" value="Genomic_DNA"/>
</dbReference>
<evidence type="ECO:0000256" key="1">
    <source>
        <dbReference type="ARBA" id="ARBA00004219"/>
    </source>
</evidence>
<protein>
    <submittedName>
        <fullName evidence="8">Hemagglutinin</fullName>
    </submittedName>
    <submittedName>
        <fullName evidence="7">VENN motif pre-toxin domain-containing protein</fullName>
    </submittedName>
</protein>
<evidence type="ECO:0000313" key="10">
    <source>
        <dbReference type="Proteomes" id="UP000531916"/>
    </source>
</evidence>
<keyword evidence="2" id="KW-0800">Toxin</keyword>
<organism evidence="8 9">
    <name type="scientific">Escherichia coli</name>
    <dbReference type="NCBI Taxonomy" id="562"/>
    <lineage>
        <taxon>Bacteria</taxon>
        <taxon>Pseudomonadati</taxon>
        <taxon>Pseudomonadota</taxon>
        <taxon>Gammaproteobacteria</taxon>
        <taxon>Enterobacterales</taxon>
        <taxon>Enterobacteriaceae</taxon>
        <taxon>Escherichia</taxon>
    </lineage>
</organism>
<dbReference type="EMBL" id="AASEPP010000063">
    <property type="protein sequence ID" value="EFC2248936.1"/>
    <property type="molecule type" value="Genomic_DNA"/>
</dbReference>
<gene>
    <name evidence="8" type="ORF">BTQ06_27990</name>
    <name evidence="6" type="ORF">E5H86_24695</name>
    <name evidence="7" type="ORF">G4A38_10180</name>
</gene>
<evidence type="ECO:0000256" key="4">
    <source>
        <dbReference type="ARBA" id="ARBA00023026"/>
    </source>
</evidence>
<comment type="caution">
    <text evidence="8">The sequence shown here is derived from an EMBL/GenBank/DDBJ whole genome shotgun (WGS) entry which is preliminary data.</text>
</comment>
<evidence type="ECO:0000313" key="7">
    <source>
        <dbReference type="EMBL" id="NYQ38977.1"/>
    </source>
</evidence>
<dbReference type="AlphaFoldDB" id="A0A2A2BRE7"/>
<reference evidence="6 10" key="2">
    <citation type="submission" date="2019-04" db="EMBL/GenBank/DDBJ databases">
        <authorList>
            <consortium name="NARMS: The National Antimicrobial Resistance Monitoring System"/>
        </authorList>
    </citation>
    <scope>NUCLEOTIDE SEQUENCE [LARGE SCALE GENOMIC DNA]</scope>
    <source>
        <strain evidence="6 10">FSIS11919500</strain>
    </source>
</reference>
<keyword evidence="3" id="KW-1266">Target cell cytoplasm</keyword>
<proteinExistence type="predicted"/>
<reference evidence="7" key="3">
    <citation type="journal article" date="2020" name="J. Appl. Microbiol.">
        <title>Genetic characterization of Shigatoxigenic and enteropathogenic Escherichia coli O80:H2 from diarrheic and septicemic calves and relatedness to human Shigatoxigenic E. coli O80:H2.</title>
        <authorList>
            <person name="Habets A."/>
            <person name="Crombe F."/>
            <person name="Nakamura K."/>
            <person name="Guerin V."/>
            <person name="De Rauw K."/>
            <person name="Pierard D."/>
            <person name="Saulmont M."/>
            <person name="Hayashi T."/>
            <person name="Mainil J.G."/>
            <person name="Thiry D."/>
        </authorList>
    </citation>
    <scope>NUCLEOTIDE SEQUENCE [LARGE SCALE GENOMIC DNA]</scope>
    <source>
        <strain evidence="7">EH3306</strain>
    </source>
</reference>
<dbReference type="EMBL" id="JABUPJ010000009">
    <property type="protein sequence ID" value="NYQ38977.1"/>
    <property type="molecule type" value="Genomic_DNA"/>
</dbReference>
<evidence type="ECO:0000313" key="6">
    <source>
        <dbReference type="EMBL" id="EFC2248936.1"/>
    </source>
</evidence>
<comment type="subcellular location">
    <subcellularLocation>
        <location evidence="1">Target cell</location>
        <location evidence="1">Target cell cytoplasm</location>
    </subcellularLocation>
</comment>